<gene>
    <name evidence="2" type="ORF">IAD02_03165</name>
</gene>
<dbReference type="PROSITE" id="PS51257">
    <property type="entry name" value="PROKAR_LIPOPROTEIN"/>
    <property type="match status" value="1"/>
</dbReference>
<reference evidence="2" key="1">
    <citation type="submission" date="2020-10" db="EMBL/GenBank/DDBJ databases">
        <authorList>
            <person name="Gilroy R."/>
        </authorList>
    </citation>
    <scope>NUCLEOTIDE SEQUENCE</scope>
    <source>
        <strain evidence="2">ChiGjej3B3-5194</strain>
    </source>
</reference>
<sequence>MKFLSMILTLILLAACNSVYFQPNSIDPTQVFYADRGGYGMRKSIKQKMDERGYNVIVGTAVSSRDATTNAESIEIDSAVVPDDARYIVKVSERREKFNPFWCPFNGFWWWNFNISIADQKTGAELLAWRGRACQNSALRMLDDILDEMEVKNVSQQ</sequence>
<feature type="signal peptide" evidence="1">
    <location>
        <begin position="1"/>
        <end position="21"/>
    </location>
</feature>
<dbReference type="EMBL" id="DVJI01000012">
    <property type="protein sequence ID" value="HIS70964.1"/>
    <property type="molecule type" value="Genomic_DNA"/>
</dbReference>
<comment type="caution">
    <text evidence="2">The sequence shown here is derived from an EMBL/GenBank/DDBJ whole genome shotgun (WGS) entry which is preliminary data.</text>
</comment>
<keyword evidence="1" id="KW-0732">Signal</keyword>
<feature type="chain" id="PRO_5039359651" description="Lipoprotein" evidence="1">
    <location>
        <begin position="22"/>
        <end position="157"/>
    </location>
</feature>
<protein>
    <recommendedName>
        <fullName evidence="4">Lipoprotein</fullName>
    </recommendedName>
</protein>
<reference evidence="2" key="2">
    <citation type="journal article" date="2021" name="PeerJ">
        <title>Extensive microbial diversity within the chicken gut microbiome revealed by metagenomics and culture.</title>
        <authorList>
            <person name="Gilroy R."/>
            <person name="Ravi A."/>
            <person name="Getino M."/>
            <person name="Pursley I."/>
            <person name="Horton D.L."/>
            <person name="Alikhan N.F."/>
            <person name="Baker D."/>
            <person name="Gharbi K."/>
            <person name="Hall N."/>
            <person name="Watson M."/>
            <person name="Adriaenssens E.M."/>
            <person name="Foster-Nyarko E."/>
            <person name="Jarju S."/>
            <person name="Secka A."/>
            <person name="Antonio M."/>
            <person name="Oren A."/>
            <person name="Chaudhuri R.R."/>
            <person name="La Ragione R."/>
            <person name="Hildebrand F."/>
            <person name="Pallen M.J."/>
        </authorList>
    </citation>
    <scope>NUCLEOTIDE SEQUENCE</scope>
    <source>
        <strain evidence="2">ChiGjej3B3-5194</strain>
    </source>
</reference>
<dbReference type="Proteomes" id="UP000886742">
    <property type="component" value="Unassembled WGS sequence"/>
</dbReference>
<organism evidence="2 3">
    <name type="scientific">Candidatus Enterousia intestinigallinarum</name>
    <dbReference type="NCBI Taxonomy" id="2840790"/>
    <lineage>
        <taxon>Bacteria</taxon>
        <taxon>Pseudomonadati</taxon>
        <taxon>Pseudomonadota</taxon>
        <taxon>Alphaproteobacteria</taxon>
        <taxon>Candidatus Enterousia</taxon>
    </lineage>
</organism>
<evidence type="ECO:0008006" key="4">
    <source>
        <dbReference type="Google" id="ProtNLM"/>
    </source>
</evidence>
<evidence type="ECO:0000313" key="2">
    <source>
        <dbReference type="EMBL" id="HIS70964.1"/>
    </source>
</evidence>
<proteinExistence type="predicted"/>
<name>A0A9D1FFX2_9PROT</name>
<evidence type="ECO:0000256" key="1">
    <source>
        <dbReference type="SAM" id="SignalP"/>
    </source>
</evidence>
<accession>A0A9D1FFX2</accession>
<evidence type="ECO:0000313" key="3">
    <source>
        <dbReference type="Proteomes" id="UP000886742"/>
    </source>
</evidence>
<dbReference type="AlphaFoldDB" id="A0A9D1FFX2"/>